<dbReference type="Gramene" id="EOY25981">
    <property type="protein sequence ID" value="EOY25981"/>
    <property type="gene ID" value="TCM_027357"/>
</dbReference>
<organism evidence="1 2">
    <name type="scientific">Theobroma cacao</name>
    <name type="common">Cacao</name>
    <name type="synonym">Cocoa</name>
    <dbReference type="NCBI Taxonomy" id="3641"/>
    <lineage>
        <taxon>Eukaryota</taxon>
        <taxon>Viridiplantae</taxon>
        <taxon>Streptophyta</taxon>
        <taxon>Embryophyta</taxon>
        <taxon>Tracheophyta</taxon>
        <taxon>Spermatophyta</taxon>
        <taxon>Magnoliopsida</taxon>
        <taxon>eudicotyledons</taxon>
        <taxon>Gunneridae</taxon>
        <taxon>Pentapetalae</taxon>
        <taxon>rosids</taxon>
        <taxon>malvids</taxon>
        <taxon>Malvales</taxon>
        <taxon>Malvaceae</taxon>
        <taxon>Byttnerioideae</taxon>
        <taxon>Theobroma</taxon>
    </lineage>
</organism>
<dbReference type="Proteomes" id="UP000026915">
    <property type="component" value="Chromosome 6"/>
</dbReference>
<sequence length="93" mass="9994">MAIATPSSMVILLVPGATLNRREEILVGWFSPPTRWAAVNSSGAYRGTINRVVAKRVLKDSGSTWLGGYACSLGKCTAYRVELWGVYSGLCLA</sequence>
<protein>
    <submittedName>
        <fullName evidence="1">Uncharacterized protein</fullName>
    </submittedName>
</protein>
<proteinExistence type="predicted"/>
<dbReference type="AlphaFoldDB" id="A0A061G8T6"/>
<name>A0A061G8T6_THECC</name>
<dbReference type="EMBL" id="CM001884">
    <property type="protein sequence ID" value="EOY25981.1"/>
    <property type="molecule type" value="Genomic_DNA"/>
</dbReference>
<evidence type="ECO:0000313" key="1">
    <source>
        <dbReference type="EMBL" id="EOY25981.1"/>
    </source>
</evidence>
<gene>
    <name evidence="1" type="ORF">TCM_027357</name>
</gene>
<evidence type="ECO:0000313" key="2">
    <source>
        <dbReference type="Proteomes" id="UP000026915"/>
    </source>
</evidence>
<dbReference type="eggNOG" id="KOG1075">
    <property type="taxonomic scope" value="Eukaryota"/>
</dbReference>
<dbReference type="InParanoid" id="A0A061G8T6"/>
<dbReference type="HOGENOM" id="CLU_2403969_0_0_1"/>
<accession>A0A061G8T6</accession>
<keyword evidence="2" id="KW-1185">Reference proteome</keyword>
<reference evidence="1 2" key="1">
    <citation type="journal article" date="2013" name="Genome Biol.">
        <title>The genome sequence of the most widely cultivated cacao type and its use to identify candidate genes regulating pod color.</title>
        <authorList>
            <person name="Motamayor J.C."/>
            <person name="Mockaitis K."/>
            <person name="Schmutz J."/>
            <person name="Haiminen N."/>
            <person name="Iii D.L."/>
            <person name="Cornejo O."/>
            <person name="Findley S.D."/>
            <person name="Zheng P."/>
            <person name="Utro F."/>
            <person name="Royaert S."/>
            <person name="Saski C."/>
            <person name="Jenkins J."/>
            <person name="Podicheti R."/>
            <person name="Zhao M."/>
            <person name="Scheffler B.E."/>
            <person name="Stack J.C."/>
            <person name="Feltus F.A."/>
            <person name="Mustiga G.M."/>
            <person name="Amores F."/>
            <person name="Phillips W."/>
            <person name="Marelli J.P."/>
            <person name="May G.D."/>
            <person name="Shapiro H."/>
            <person name="Ma J."/>
            <person name="Bustamante C.D."/>
            <person name="Schnell R.J."/>
            <person name="Main D."/>
            <person name="Gilbert D."/>
            <person name="Parida L."/>
            <person name="Kuhn D.N."/>
        </authorList>
    </citation>
    <scope>NUCLEOTIDE SEQUENCE [LARGE SCALE GENOMIC DNA]</scope>
    <source>
        <strain evidence="2">cv. Matina 1-6</strain>
    </source>
</reference>